<proteinExistence type="predicted"/>
<organism evidence="3 4">
    <name type="scientific">Nonomuraea maritima</name>
    <dbReference type="NCBI Taxonomy" id="683260"/>
    <lineage>
        <taxon>Bacteria</taxon>
        <taxon>Bacillati</taxon>
        <taxon>Actinomycetota</taxon>
        <taxon>Actinomycetes</taxon>
        <taxon>Streptosporangiales</taxon>
        <taxon>Streptosporangiaceae</taxon>
        <taxon>Nonomuraea</taxon>
    </lineage>
</organism>
<dbReference type="OrthoDB" id="115252at2"/>
<feature type="domain" description="DUF7065" evidence="2">
    <location>
        <begin position="13"/>
        <end position="163"/>
    </location>
</feature>
<evidence type="ECO:0000313" key="3">
    <source>
        <dbReference type="EMBL" id="SDJ54128.1"/>
    </source>
</evidence>
<name>A0A1G8UJY6_9ACTN</name>
<reference evidence="3 4" key="1">
    <citation type="submission" date="2016-10" db="EMBL/GenBank/DDBJ databases">
        <authorList>
            <person name="de Groot N.N."/>
        </authorList>
    </citation>
    <scope>NUCLEOTIDE SEQUENCE [LARGE SCALE GENOMIC DNA]</scope>
    <source>
        <strain evidence="3 4">CGMCC 4.5681</strain>
    </source>
</reference>
<feature type="domain" description="DUF7064" evidence="1">
    <location>
        <begin position="165"/>
        <end position="283"/>
    </location>
</feature>
<dbReference type="RefSeq" id="WP_090759828.1">
    <property type="nucleotide sequence ID" value="NZ_FNFB01000002.1"/>
</dbReference>
<dbReference type="Proteomes" id="UP000198683">
    <property type="component" value="Unassembled WGS sequence"/>
</dbReference>
<dbReference type="STRING" id="683260.SAMN05421874_102151"/>
<accession>A0A1G8UJY6</accession>
<evidence type="ECO:0000259" key="1">
    <source>
        <dbReference type="Pfam" id="PF23212"/>
    </source>
</evidence>
<evidence type="ECO:0000259" key="2">
    <source>
        <dbReference type="Pfam" id="PF23213"/>
    </source>
</evidence>
<dbReference type="InterPro" id="IPR055493">
    <property type="entry name" value="DUF7065"/>
</dbReference>
<protein>
    <recommendedName>
        <fullName evidence="5">Tocopherol cyclase</fullName>
    </recommendedName>
</protein>
<sequence>MRIVNMGEWPLAPEDEGRHEPGGEPLWNESWYYDFVAEDGSLGGYVRLGLYPAWGRAWYWACLVTADGERVAVIDHEAPLPGPGLSVSGDGYTASHATVERFRSARVHLASKELSLDLEWRTEGGVYGYAITPRYEVPCVVTGTIGGVPFRGYGERDHSWGVRDWWSISWLWSSGRLEDGSFVHGMRPNFGMELPWPAFAVPPGGELEHVAGFSAATVFDGDRPSETVLGFPGRATTVRPVAFAPVTLTSPDGKVAEFPRAMCRFESEDGRTGWGWTEWHQPPGWRDHLWQPSQQA</sequence>
<keyword evidence="4" id="KW-1185">Reference proteome</keyword>
<dbReference type="InterPro" id="IPR055492">
    <property type="entry name" value="DUF7064"/>
</dbReference>
<gene>
    <name evidence="3" type="ORF">SAMN05421874_102151</name>
</gene>
<dbReference type="AlphaFoldDB" id="A0A1G8UJY6"/>
<evidence type="ECO:0000313" key="4">
    <source>
        <dbReference type="Proteomes" id="UP000198683"/>
    </source>
</evidence>
<dbReference type="EMBL" id="FNFB01000002">
    <property type="protein sequence ID" value="SDJ54128.1"/>
    <property type="molecule type" value="Genomic_DNA"/>
</dbReference>
<evidence type="ECO:0008006" key="5">
    <source>
        <dbReference type="Google" id="ProtNLM"/>
    </source>
</evidence>
<dbReference type="Pfam" id="PF23212">
    <property type="entry name" value="DUF7064"/>
    <property type="match status" value="1"/>
</dbReference>
<dbReference type="SUPFAM" id="SSF159245">
    <property type="entry name" value="AttH-like"/>
    <property type="match status" value="1"/>
</dbReference>
<dbReference type="Pfam" id="PF23213">
    <property type="entry name" value="DUF7065"/>
    <property type="match status" value="1"/>
</dbReference>